<dbReference type="InterPro" id="IPR052907">
    <property type="entry name" value="Beta-lactamase/esterase"/>
</dbReference>
<evidence type="ECO:0000259" key="1">
    <source>
        <dbReference type="Pfam" id="PF00144"/>
    </source>
</evidence>
<dbReference type="Proteomes" id="UP001299046">
    <property type="component" value="Unassembled WGS sequence"/>
</dbReference>
<dbReference type="SUPFAM" id="SSF56601">
    <property type="entry name" value="beta-lactamase/transpeptidase-like"/>
    <property type="match status" value="1"/>
</dbReference>
<accession>A0ABU5YEV8</accession>
<gene>
    <name evidence="2" type="ORF">KV112_02300</name>
</gene>
<sequence length="421" mass="44541">MTNALEFGREALPAHVHGAADPNFACVVRAFAAMFPGRRWGGGALTVYQHGRPLVDVWTGWSDRAGTVPWSENTGAMTFSATKGAASTVIHRLVDRGLIDYDTPVAHYWPEFGAAGKAAITVRQLLAHRAGLTHLRGAERADMLDHLTMEARMAAAPPGPELGKPAYHAMTYGWLLSGLARAVTGLGMRQLFRTELAAPLNTDGLHLGRPPAGAPTVAAEIVMPQRGRRYRIVDYLLPKAASLLPFGGLGAFYFPGVMDTMRGDTPFLDTEAAAINGVFTARGLARLYGALANGGQIDGTRFLSAGLVAGLPGPHTLEWDRTVGIPLAFHQGYHAVPFGSVLPGFGHVGLGGSLGWADPDSGLAFGFVHNRLLTPFVALDHAGFVGTAALIRQAINRARGNELVPIPQLGSPFVELDAALG</sequence>
<dbReference type="PANTHER" id="PTHR43319">
    <property type="entry name" value="BETA-LACTAMASE-RELATED"/>
    <property type="match status" value="1"/>
</dbReference>
<keyword evidence="2" id="KW-0378">Hydrolase</keyword>
<comment type="caution">
    <text evidence="2">The sequence shown here is derived from an EMBL/GenBank/DDBJ whole genome shotgun (WGS) entry which is preliminary data.</text>
</comment>
<dbReference type="EC" id="3.1.1.103" evidence="2"/>
<dbReference type="InterPro" id="IPR001466">
    <property type="entry name" value="Beta-lactam-related"/>
</dbReference>
<evidence type="ECO:0000313" key="2">
    <source>
        <dbReference type="EMBL" id="MEB3048576.1"/>
    </source>
</evidence>
<dbReference type="RefSeq" id="WP_224860509.1">
    <property type="nucleotide sequence ID" value="NZ_JAYJJS010000009.1"/>
</dbReference>
<proteinExistence type="predicted"/>
<dbReference type="Pfam" id="PF00144">
    <property type="entry name" value="Beta-lactamase"/>
    <property type="match status" value="1"/>
</dbReference>
<dbReference type="InterPro" id="IPR012338">
    <property type="entry name" value="Beta-lactam/transpept-like"/>
</dbReference>
<feature type="domain" description="Beta-lactamase-related" evidence="1">
    <location>
        <begin position="38"/>
        <end position="376"/>
    </location>
</feature>
<reference evidence="2 3" key="1">
    <citation type="submission" date="2023-12" db="EMBL/GenBank/DDBJ databases">
        <title>Description of new species of Mycobacterium terrae complex isolated from sewage at the Sao Paulo Zoological Park Foundation in Brazil.</title>
        <authorList>
            <person name="Romagnoli C.L."/>
            <person name="Conceicao E.C."/>
            <person name="Machado E."/>
            <person name="Barreto L.B.P.F."/>
            <person name="Sharma A."/>
            <person name="Silva N.M."/>
            <person name="Marques L.E."/>
            <person name="Juliana M.A."/>
            <person name="Lourenco M.C.S."/>
            <person name="Digiampietri L.A."/>
            <person name="Suffys P.N."/>
            <person name="Viana-Niero C."/>
        </authorList>
    </citation>
    <scope>NUCLEOTIDE SEQUENCE [LARGE SCALE GENOMIC DNA]</scope>
    <source>
        <strain evidence="2 3">MYC123</strain>
    </source>
</reference>
<organism evidence="2 3">
    <name type="scientific">[Mycobacterium] zoologicum</name>
    <dbReference type="NCBI Taxonomy" id="2872311"/>
    <lineage>
        <taxon>Bacteria</taxon>
        <taxon>Bacillati</taxon>
        <taxon>Actinomycetota</taxon>
        <taxon>Actinomycetes</taxon>
        <taxon>Mycobacteriales</taxon>
        <taxon>Mycobacteriaceae</taxon>
        <taxon>Mycolicibacter</taxon>
    </lineage>
</organism>
<dbReference type="EMBL" id="JAYJJT010000002">
    <property type="protein sequence ID" value="MEB3048576.1"/>
    <property type="molecule type" value="Genomic_DNA"/>
</dbReference>
<dbReference type="GO" id="GO:0016787">
    <property type="term" value="F:hydrolase activity"/>
    <property type="evidence" value="ECO:0007669"/>
    <property type="project" value="UniProtKB-KW"/>
</dbReference>
<keyword evidence="3" id="KW-1185">Reference proteome</keyword>
<dbReference type="Gene3D" id="3.40.710.10">
    <property type="entry name" value="DD-peptidase/beta-lactamase superfamily"/>
    <property type="match status" value="1"/>
</dbReference>
<evidence type="ECO:0000313" key="3">
    <source>
        <dbReference type="Proteomes" id="UP001299046"/>
    </source>
</evidence>
<dbReference type="PANTHER" id="PTHR43319:SF3">
    <property type="entry name" value="BETA-LACTAMASE-RELATED DOMAIN-CONTAINING PROTEIN"/>
    <property type="match status" value="1"/>
</dbReference>
<name>A0ABU5YEV8_9MYCO</name>
<protein>
    <submittedName>
        <fullName evidence="2">Serine hydrolase domain-containing protein</fullName>
        <ecNumber evidence="2">3.1.1.103</ecNumber>
    </submittedName>
</protein>